<dbReference type="PROSITE" id="PS00092">
    <property type="entry name" value="N6_MTASE"/>
    <property type="match status" value="1"/>
</dbReference>
<evidence type="ECO:0000256" key="5">
    <source>
        <dbReference type="ARBA" id="ARBA00022747"/>
    </source>
</evidence>
<organism evidence="10 11">
    <name type="scientific">Methanoculleus bourgensis</name>
    <dbReference type="NCBI Taxonomy" id="83986"/>
    <lineage>
        <taxon>Archaea</taxon>
        <taxon>Methanobacteriati</taxon>
        <taxon>Methanobacteriota</taxon>
        <taxon>Stenosarchaea group</taxon>
        <taxon>Methanomicrobia</taxon>
        <taxon>Methanomicrobiales</taxon>
        <taxon>Methanomicrobiaceae</taxon>
        <taxon>Methanoculleus</taxon>
    </lineage>
</organism>
<dbReference type="GO" id="GO:0009307">
    <property type="term" value="P:DNA restriction-modification system"/>
    <property type="evidence" value="ECO:0007669"/>
    <property type="project" value="UniProtKB-KW"/>
</dbReference>
<name>A0A0X8XYU6_9EURY</name>
<keyword evidence="6" id="KW-0238">DNA-binding</keyword>
<dbReference type="InterPro" id="IPR011639">
    <property type="entry name" value="MethylTrfase_TaqI-like_dom"/>
</dbReference>
<keyword evidence="4" id="KW-0949">S-adenosyl-L-methionine</keyword>
<dbReference type="AlphaFoldDB" id="A0A0X8XYU6"/>
<dbReference type="GO" id="GO:0009007">
    <property type="term" value="F:site-specific DNA-methyltransferase (adenine-specific) activity"/>
    <property type="evidence" value="ECO:0007669"/>
    <property type="project" value="UniProtKB-EC"/>
</dbReference>
<dbReference type="KEGG" id="mema:MMAB1_3324"/>
<dbReference type="REBASE" id="145519">
    <property type="entry name" value="MspMAB1ORF3324P"/>
</dbReference>
<dbReference type="InterPro" id="IPR050953">
    <property type="entry name" value="N4_N6_ade-DNA_methylase"/>
</dbReference>
<dbReference type="GeneID" id="70638213"/>
<dbReference type="PANTHER" id="PTHR33841:SF1">
    <property type="entry name" value="DNA METHYLTRANSFERASE A"/>
    <property type="match status" value="1"/>
</dbReference>
<dbReference type="InterPro" id="IPR002052">
    <property type="entry name" value="DNA_methylase_N6_adenine_CS"/>
</dbReference>
<dbReference type="Proteomes" id="UP000069850">
    <property type="component" value="Chromosome 1"/>
</dbReference>
<dbReference type="GO" id="GO:0032259">
    <property type="term" value="P:methylation"/>
    <property type="evidence" value="ECO:0007669"/>
    <property type="project" value="UniProtKB-KW"/>
</dbReference>
<dbReference type="PANTHER" id="PTHR33841">
    <property type="entry name" value="DNA METHYLTRANSFERASE YEEA-RELATED"/>
    <property type="match status" value="1"/>
</dbReference>
<dbReference type="EC" id="2.1.1.72" evidence="1"/>
<dbReference type="InterPro" id="IPR029063">
    <property type="entry name" value="SAM-dependent_MTases_sf"/>
</dbReference>
<reference evidence="10 11" key="1">
    <citation type="submission" date="2016-01" db="EMBL/GenBank/DDBJ databases">
        <authorList>
            <person name="Manzoor S."/>
        </authorList>
    </citation>
    <scope>NUCLEOTIDE SEQUENCE [LARGE SCALE GENOMIC DNA]</scope>
    <source>
        <strain evidence="10">Methanoculleus sp MAB1</strain>
    </source>
</reference>
<evidence type="ECO:0000259" key="8">
    <source>
        <dbReference type="Pfam" id="PF07669"/>
    </source>
</evidence>
<evidence type="ECO:0000256" key="3">
    <source>
        <dbReference type="ARBA" id="ARBA00022679"/>
    </source>
</evidence>
<dbReference type="InterPro" id="IPR025931">
    <property type="entry name" value="TaqI_C"/>
</dbReference>
<dbReference type="RefSeq" id="WP_238320391.1">
    <property type="nucleotide sequence ID" value="NZ_LT158599.1"/>
</dbReference>
<feature type="domain" description="TaqI-like C-terminal specificity" evidence="9">
    <location>
        <begin position="940"/>
        <end position="1098"/>
    </location>
</feature>
<evidence type="ECO:0000313" key="10">
    <source>
        <dbReference type="EMBL" id="CVK34537.1"/>
    </source>
</evidence>
<protein>
    <recommendedName>
        <fullName evidence="1">site-specific DNA-methyltransferase (adenine-specific)</fullName>
        <ecNumber evidence="1">2.1.1.72</ecNumber>
    </recommendedName>
</protein>
<accession>A0A0X8XYU6</accession>
<keyword evidence="5" id="KW-0680">Restriction system</keyword>
<dbReference type="GO" id="GO:0003677">
    <property type="term" value="F:DNA binding"/>
    <property type="evidence" value="ECO:0007669"/>
    <property type="project" value="UniProtKB-KW"/>
</dbReference>
<keyword evidence="2" id="KW-0489">Methyltransferase</keyword>
<evidence type="ECO:0000256" key="6">
    <source>
        <dbReference type="ARBA" id="ARBA00023125"/>
    </source>
</evidence>
<gene>
    <name evidence="10" type="ORF">MMAB1_3324</name>
</gene>
<dbReference type="Pfam" id="PF12950">
    <property type="entry name" value="TaqI_C"/>
    <property type="match status" value="1"/>
</dbReference>
<keyword evidence="3" id="KW-0808">Transferase</keyword>
<dbReference type="PRINTS" id="PR00507">
    <property type="entry name" value="N12N6MTFRASE"/>
</dbReference>
<dbReference type="SUPFAM" id="SSF53335">
    <property type="entry name" value="S-adenosyl-L-methionine-dependent methyltransferases"/>
    <property type="match status" value="1"/>
</dbReference>
<dbReference type="Gene3D" id="3.40.50.150">
    <property type="entry name" value="Vaccinia Virus protein VP39"/>
    <property type="match status" value="2"/>
</dbReference>
<sequence length="1174" mass="136114">MRFIQELFNDFRILPQRLPIWREFKDYIDEAYSIGTYFDGKHTIGVLYVRLLRSTSRDRARTMQRNFIAKFLNNEGRDAALVAFYGDDHEDWRFSFVRLEYELGTDDDGKIRTNVKLTPARRFSYLVGMNEPNHTCRKQFLGLILEENRNPVLAEIENRFSVENVTKEFFEKYKACYLNLKESLEGALKADPICRAEFEEKEISTVDFSKKLLGQIVFLYFLQKKGWLGVRQDPATGRFQEWGTGPKDFMRRLYDGEIVPYESFFNDILEPLFYEALAEDRSINEDYYSRFRCKIPFLNGGLFEPIQNYNWVSTNLRIENEVFGDILKTFDEFNFTIKEDEPLEREVAVDPEMLGKVFENLLDVTDRKSKGAFYTPRDIVHYMCQQSLIGYLANHTSIPREDLEQFIRHGDVTLGMTIHTQENGGQDEEWFRDARFTLPESIENHYAELDRLLCSIRVVDPAVGSGAFPVGMMNEIVKARSILTPFFAGEDTDRSVYELKRQAIEHSLYGVDIDSSAVDITKLRFWLSLIVDEENIKTIRPLPNLDHRIMCGNSLVDEFEGVSLFDEGLLGEPEDDPEVLTAPIDARIKDLGGELHLILTGAKEGDSVRIRREIARLEKKRKEVLAGPRSTARQVTFDQAASLRINESRRKLRELKRYQRLFFNEQNRARKNEYRAAIEQLEWDLIEETLKEAGNTDACRNLALYRKNRAKPFFLWKLYFSEVFLRQNPGFDVVIANPPYVRQESIKEQKAYFKEHYRVYQGTADLYVYFVERGVNLLAAGGEFAYILPNKWMRANYGKPLRAWLKEQRIEEIVDFGDLPVFESATTYPCILRIGAGSPRERFDAVQVATLDYPDLTDYVKAHAYPVNQTYLDDEGWSLADEKTQALLEKIRAAGVPLGTYVDGKIYYGIKTGLNEAFVIDEATRERLIAEDPRSAEVIKPFLAGRDVKRYQPLELSKYLIFTRRGINIDSYPAIGRYLKQYKEKLIPRPRDWPSDKPWLGRKAGSYQWYEVQDSIDYYLEFEKPKIIVPAIVQRGSYTYDERAFYSNDKTSIIPCTDIYLLGILNSKVADFIVHLISSTKQGGYYEYKPMYVSQIPIRTIDPSDPSDVARHDRMVALVEKMLDLNKRLAAAKAPHEKEALAGMIDATDREIDRLVYELYGLTEDEVAVVEGAV</sequence>
<comment type="catalytic activity">
    <reaction evidence="7">
        <text>a 2'-deoxyadenosine in DNA + S-adenosyl-L-methionine = an N(6)-methyl-2'-deoxyadenosine in DNA + S-adenosyl-L-homocysteine + H(+)</text>
        <dbReference type="Rhea" id="RHEA:15197"/>
        <dbReference type="Rhea" id="RHEA-COMP:12418"/>
        <dbReference type="Rhea" id="RHEA-COMP:12419"/>
        <dbReference type="ChEBI" id="CHEBI:15378"/>
        <dbReference type="ChEBI" id="CHEBI:57856"/>
        <dbReference type="ChEBI" id="CHEBI:59789"/>
        <dbReference type="ChEBI" id="CHEBI:90615"/>
        <dbReference type="ChEBI" id="CHEBI:90616"/>
        <dbReference type="EC" id="2.1.1.72"/>
    </reaction>
</comment>
<dbReference type="Pfam" id="PF07669">
    <property type="entry name" value="Eco57I"/>
    <property type="match status" value="1"/>
</dbReference>
<evidence type="ECO:0000259" key="9">
    <source>
        <dbReference type="Pfam" id="PF12950"/>
    </source>
</evidence>
<proteinExistence type="predicted"/>
<feature type="domain" description="Type II methyltransferase M.TaqI-like" evidence="8">
    <location>
        <begin position="507"/>
        <end position="822"/>
    </location>
</feature>
<evidence type="ECO:0000256" key="1">
    <source>
        <dbReference type="ARBA" id="ARBA00011900"/>
    </source>
</evidence>
<evidence type="ECO:0000256" key="2">
    <source>
        <dbReference type="ARBA" id="ARBA00022603"/>
    </source>
</evidence>
<evidence type="ECO:0000313" key="11">
    <source>
        <dbReference type="Proteomes" id="UP000069850"/>
    </source>
</evidence>
<evidence type="ECO:0000256" key="4">
    <source>
        <dbReference type="ARBA" id="ARBA00022691"/>
    </source>
</evidence>
<evidence type="ECO:0000256" key="7">
    <source>
        <dbReference type="ARBA" id="ARBA00047942"/>
    </source>
</evidence>
<dbReference type="EMBL" id="LT158599">
    <property type="protein sequence ID" value="CVK34537.1"/>
    <property type="molecule type" value="Genomic_DNA"/>
</dbReference>